<keyword evidence="10" id="KW-0677">Repeat</keyword>
<evidence type="ECO:0000256" key="10">
    <source>
        <dbReference type="ARBA" id="ARBA00022737"/>
    </source>
</evidence>
<comment type="similarity">
    <text evidence="4">Belongs to the vitamin-B12 independent methionine synthase family.</text>
</comment>
<evidence type="ECO:0000256" key="5">
    <source>
        <dbReference type="ARBA" id="ARBA00012034"/>
    </source>
</evidence>
<dbReference type="RefSeq" id="WP_211558014.1">
    <property type="nucleotide sequence ID" value="NZ_JAGVRK010000001.1"/>
</dbReference>
<comment type="cofactor">
    <cofactor evidence="1">
        <name>Zn(2+)</name>
        <dbReference type="ChEBI" id="CHEBI:29105"/>
    </cofactor>
</comment>
<organism evidence="15 16">
    <name type="scientific">Metabacillus flavus</name>
    <dbReference type="NCBI Taxonomy" id="2823519"/>
    <lineage>
        <taxon>Bacteria</taxon>
        <taxon>Bacillati</taxon>
        <taxon>Bacillota</taxon>
        <taxon>Bacilli</taxon>
        <taxon>Bacillales</taxon>
        <taxon>Bacillaceae</taxon>
        <taxon>Metabacillus</taxon>
    </lineage>
</organism>
<comment type="caution">
    <text evidence="15">The sequence shown here is derived from an EMBL/GenBank/DDBJ whole genome shotgun (WGS) entry which is preliminary data.</text>
</comment>
<dbReference type="CDD" id="cd03311">
    <property type="entry name" value="CIMS_C_terminal_like"/>
    <property type="match status" value="1"/>
</dbReference>
<dbReference type="EC" id="2.1.1.14" evidence="5"/>
<evidence type="ECO:0000256" key="1">
    <source>
        <dbReference type="ARBA" id="ARBA00001947"/>
    </source>
</evidence>
<keyword evidence="9" id="KW-0479">Metal-binding</keyword>
<evidence type="ECO:0000259" key="14">
    <source>
        <dbReference type="Pfam" id="PF08267"/>
    </source>
</evidence>
<comment type="function">
    <text evidence="2">Catalyzes the transfer of a methyl group from 5-methyltetrahydrofolate to homocysteine resulting in methionine formation.</text>
</comment>
<dbReference type="InterPro" id="IPR013215">
    <property type="entry name" value="Cbl-indep_Met_Synth_N"/>
</dbReference>
<evidence type="ECO:0000256" key="12">
    <source>
        <dbReference type="ARBA" id="ARBA00023167"/>
    </source>
</evidence>
<dbReference type="InterPro" id="IPR038071">
    <property type="entry name" value="UROD/MetE-like_sf"/>
</dbReference>
<evidence type="ECO:0000256" key="8">
    <source>
        <dbReference type="ARBA" id="ARBA00022679"/>
    </source>
</evidence>
<evidence type="ECO:0000313" key="15">
    <source>
        <dbReference type="EMBL" id="MBS2968910.1"/>
    </source>
</evidence>
<gene>
    <name evidence="15" type="primary">metE</name>
    <name evidence="15" type="ORF">J9317_09080</name>
</gene>
<accession>A0ABS5LDU9</accession>
<evidence type="ECO:0000256" key="4">
    <source>
        <dbReference type="ARBA" id="ARBA00009553"/>
    </source>
</evidence>
<dbReference type="Pfam" id="PF01717">
    <property type="entry name" value="Meth_synt_2"/>
    <property type="match status" value="1"/>
</dbReference>
<keyword evidence="6 15" id="KW-0489">Methyltransferase</keyword>
<dbReference type="PIRSF" id="PIRSF000382">
    <property type="entry name" value="MeTrfase_B12_ind"/>
    <property type="match status" value="1"/>
</dbReference>
<feature type="domain" description="Cobalamin-independent methionine synthase MetE C-terminal/archaeal" evidence="13">
    <location>
        <begin position="415"/>
        <end position="736"/>
    </location>
</feature>
<dbReference type="GO" id="GO:0003871">
    <property type="term" value="F:5-methyltetrahydropteroyltriglutamate-homocysteine S-methyltransferase activity"/>
    <property type="evidence" value="ECO:0007669"/>
    <property type="project" value="UniProtKB-EC"/>
</dbReference>
<keyword evidence="8 15" id="KW-0808">Transferase</keyword>
<evidence type="ECO:0000259" key="13">
    <source>
        <dbReference type="Pfam" id="PF01717"/>
    </source>
</evidence>
<keyword evidence="12" id="KW-0486">Methionine biosynthesis</keyword>
<evidence type="ECO:0000256" key="3">
    <source>
        <dbReference type="ARBA" id="ARBA00004681"/>
    </source>
</evidence>
<dbReference type="Gene3D" id="3.20.20.210">
    <property type="match status" value="2"/>
</dbReference>
<evidence type="ECO:0000256" key="6">
    <source>
        <dbReference type="ARBA" id="ARBA00022603"/>
    </source>
</evidence>
<evidence type="ECO:0000256" key="11">
    <source>
        <dbReference type="ARBA" id="ARBA00022833"/>
    </source>
</evidence>
<protein>
    <recommendedName>
        <fullName evidence="5">5-methyltetrahydropteroyltriglutamate--homocysteine S-methyltransferase</fullName>
        <ecNumber evidence="5">2.1.1.14</ecNumber>
    </recommendedName>
</protein>
<dbReference type="EMBL" id="JAGVRK010000001">
    <property type="protein sequence ID" value="MBS2968910.1"/>
    <property type="molecule type" value="Genomic_DNA"/>
</dbReference>
<evidence type="ECO:0000256" key="9">
    <source>
        <dbReference type="ARBA" id="ARBA00022723"/>
    </source>
</evidence>
<evidence type="ECO:0000256" key="2">
    <source>
        <dbReference type="ARBA" id="ARBA00002777"/>
    </source>
</evidence>
<name>A0ABS5LDU9_9BACI</name>
<comment type="pathway">
    <text evidence="3">Amino-acid biosynthesis; L-methionine biosynthesis via de novo pathway; L-methionine from L-homocysteine (MetE route): step 1/1.</text>
</comment>
<dbReference type="GO" id="GO:0032259">
    <property type="term" value="P:methylation"/>
    <property type="evidence" value="ECO:0007669"/>
    <property type="project" value="UniProtKB-KW"/>
</dbReference>
<evidence type="ECO:0000313" key="16">
    <source>
        <dbReference type="Proteomes" id="UP000682403"/>
    </source>
</evidence>
<sequence length="748" mass="85385">MKKVKSSNQGYPRLGQNREWKRVLESYWKKEISESLFLEKMKELRIGNVRKQTDAGIDLIPVGDFTLYDQMLDMAWMFNLIPERHRTENPASIDCYFSMARGSKSATACAMTKWFDTNYHYLVPEWEGSEPKLNFNKPLDHYLEAKEWADGKPVIIGPYTFIRLSKGYESLEKAAEKLLPLYAQLLQQLEEHGAQIAQVDEPAFVYEETSEDFPIIQSMYSYLDGKVSSLKICIQTYFESPDAYQQLMTLPVSGWGFDFTRGNTIDLMKKHGFPADKFLAAGIIDGRNIWRAKGTESLKLVEFLQKKIKPCELWIQPSCSLIHVPETKEGEVSLPAGVYNSLSFAKEKLAECVLLAGSIDLEAKNRILEWDQAYQELTKYRKSENLSDKVQSFKRKQAFSEREEIQRKAFQLPLLPLTTIGSFPQTKEVRKQRKRFRDGLLSKQEYDAFVKRETKRWIGIQEEAGLDVLVHGEFERNDMVEYFGENLDGFAFTKHGWVQSYGSRGVKPPIIFGDIGWRGSITSELASYSQSLTDKPVKGMLTGPVTILNWSFPRDDQSSEVLASFIAAALRKEVLELEKAGIRMIQIDEPAFREGLPLKKSKQAAYTEWAVNAFRATHWDVQADTQIHTHMCYSEFSEMMDAISDMDADVISIETSRGGGENISTFKEFSYDKMIGLGVYDIHSPRIPAAAEMEKVIEQCLTVLPAGRFWINPDCGLKTRSEEEAIQSLSNMAEAAFNIRDKHTIPTV</sequence>
<dbReference type="NCBIfam" id="TIGR01371">
    <property type="entry name" value="met_syn_B12ind"/>
    <property type="match status" value="1"/>
</dbReference>
<dbReference type="NCBIfam" id="NF003556">
    <property type="entry name" value="PRK05222.1"/>
    <property type="match status" value="1"/>
</dbReference>
<dbReference type="InterPro" id="IPR006276">
    <property type="entry name" value="Cobalamin-indep_Met_synthase"/>
</dbReference>
<dbReference type="InterPro" id="IPR002629">
    <property type="entry name" value="Met_Synth_C/arc"/>
</dbReference>
<dbReference type="Proteomes" id="UP000682403">
    <property type="component" value="Unassembled WGS sequence"/>
</dbReference>
<evidence type="ECO:0000256" key="7">
    <source>
        <dbReference type="ARBA" id="ARBA00022605"/>
    </source>
</evidence>
<reference evidence="15 16" key="1">
    <citation type="submission" date="2021-04" db="EMBL/GenBank/DDBJ databases">
        <title>Metabacillus sp. strain KIGAM252 whole genome sequence.</title>
        <authorList>
            <person name="Seo M.-J."/>
            <person name="Cho E.-S."/>
            <person name="Hwang C.Y."/>
            <person name="Yoon D.J."/>
        </authorList>
    </citation>
    <scope>NUCLEOTIDE SEQUENCE [LARGE SCALE GENOMIC DNA]</scope>
    <source>
        <strain evidence="15 16">KIGAM252</strain>
    </source>
</reference>
<keyword evidence="7" id="KW-0028">Amino-acid biosynthesis</keyword>
<keyword evidence="11" id="KW-0862">Zinc</keyword>
<dbReference type="Pfam" id="PF08267">
    <property type="entry name" value="Meth_synt_1"/>
    <property type="match status" value="1"/>
</dbReference>
<feature type="domain" description="Cobalamin-independent methionine synthase MetE N-terminal" evidence="14">
    <location>
        <begin position="6"/>
        <end position="308"/>
    </location>
</feature>
<keyword evidence="16" id="KW-1185">Reference proteome</keyword>
<dbReference type="SUPFAM" id="SSF51726">
    <property type="entry name" value="UROD/MetE-like"/>
    <property type="match status" value="2"/>
</dbReference>
<proteinExistence type="inferred from homology"/>
<dbReference type="PANTHER" id="PTHR30519">
    <property type="entry name" value="5-METHYLTETRAHYDROPTEROYLTRIGLUTAMATE--HOMOCYSTEINE METHYLTRANSFERASE"/>
    <property type="match status" value="1"/>
</dbReference>
<dbReference type="CDD" id="cd03312">
    <property type="entry name" value="CIMS_N_terminal_like"/>
    <property type="match status" value="1"/>
</dbReference>